<proteinExistence type="predicted"/>
<evidence type="ECO:0000313" key="4">
    <source>
        <dbReference type="Proteomes" id="UP000602076"/>
    </source>
</evidence>
<dbReference type="InterPro" id="IPR002471">
    <property type="entry name" value="Pept_S9_AS"/>
</dbReference>
<protein>
    <submittedName>
        <fullName evidence="3">Alpha/beta fold hydrolase</fullName>
    </submittedName>
</protein>
<evidence type="ECO:0000259" key="2">
    <source>
        <dbReference type="Pfam" id="PF12146"/>
    </source>
</evidence>
<dbReference type="Pfam" id="PF12146">
    <property type="entry name" value="Hydrolase_4"/>
    <property type="match status" value="1"/>
</dbReference>
<dbReference type="InterPro" id="IPR050261">
    <property type="entry name" value="FrsA_esterase"/>
</dbReference>
<keyword evidence="4" id="KW-1185">Reference proteome</keyword>
<name>A0A927HBT4_9BACI</name>
<evidence type="ECO:0000313" key="3">
    <source>
        <dbReference type="EMBL" id="MBD3109299.1"/>
    </source>
</evidence>
<feature type="domain" description="Serine aminopeptidase S33" evidence="2">
    <location>
        <begin position="40"/>
        <end position="160"/>
    </location>
</feature>
<dbReference type="PANTHER" id="PTHR22946">
    <property type="entry name" value="DIENELACTONE HYDROLASE DOMAIN-CONTAINING PROTEIN-RELATED"/>
    <property type="match status" value="1"/>
</dbReference>
<accession>A0A927HBT4</accession>
<dbReference type="PROSITE" id="PS00708">
    <property type="entry name" value="PRO_ENDOPEP_SER"/>
    <property type="match status" value="1"/>
</dbReference>
<dbReference type="GO" id="GO:0004252">
    <property type="term" value="F:serine-type endopeptidase activity"/>
    <property type="evidence" value="ECO:0007669"/>
    <property type="project" value="InterPro"/>
</dbReference>
<evidence type="ECO:0000256" key="1">
    <source>
        <dbReference type="ARBA" id="ARBA00022801"/>
    </source>
</evidence>
<reference evidence="3" key="1">
    <citation type="submission" date="2020-09" db="EMBL/GenBank/DDBJ databases">
        <title>Bacillus faecalis sp. nov., a moderately halophilic bacterium isolated from cow faeces.</title>
        <authorList>
            <person name="Jiang L."/>
            <person name="Lee J."/>
        </authorList>
    </citation>
    <scope>NUCLEOTIDE SEQUENCE</scope>
    <source>
        <strain evidence="3">AGMB 02131</strain>
    </source>
</reference>
<dbReference type="EMBL" id="JACXSI010000032">
    <property type="protein sequence ID" value="MBD3109299.1"/>
    <property type="molecule type" value="Genomic_DNA"/>
</dbReference>
<dbReference type="Proteomes" id="UP000602076">
    <property type="component" value="Unassembled WGS sequence"/>
</dbReference>
<dbReference type="SUPFAM" id="SSF53474">
    <property type="entry name" value="alpha/beta-Hydrolases"/>
    <property type="match status" value="1"/>
</dbReference>
<keyword evidence="1 3" id="KW-0378">Hydrolase</keyword>
<gene>
    <name evidence="3" type="ORF">IEO70_13185</name>
</gene>
<dbReference type="AlphaFoldDB" id="A0A927HBT4"/>
<dbReference type="RefSeq" id="WP_190998836.1">
    <property type="nucleotide sequence ID" value="NZ_JACXSI010000032.1"/>
</dbReference>
<comment type="caution">
    <text evidence="3">The sequence shown here is derived from an EMBL/GenBank/DDBJ whole genome shotgun (WGS) entry which is preliminary data.</text>
</comment>
<dbReference type="GO" id="GO:0006508">
    <property type="term" value="P:proteolysis"/>
    <property type="evidence" value="ECO:0007669"/>
    <property type="project" value="InterPro"/>
</dbReference>
<dbReference type="InterPro" id="IPR029058">
    <property type="entry name" value="AB_hydrolase_fold"/>
</dbReference>
<organism evidence="3 4">
    <name type="scientific">Peribacillus faecalis</name>
    <dbReference type="NCBI Taxonomy" id="2772559"/>
    <lineage>
        <taxon>Bacteria</taxon>
        <taxon>Bacillati</taxon>
        <taxon>Bacillota</taxon>
        <taxon>Bacilli</taxon>
        <taxon>Bacillales</taxon>
        <taxon>Bacillaceae</taxon>
        <taxon>Peribacillus</taxon>
    </lineage>
</organism>
<sequence length="253" mass="27999">MKTIEKKHGYSIAEMPFERDGKHIYGQMYVPDAGNTKYPTVILAHGYSASHWSLSYFADYFAQAGFACYVFDFCGGGPNSKSDGTMEGMSVLTEMADLNAAIDFVKTVDVVDIDHLFLLGESQGGLVSALVAAKRPDDIRSLILYYPAFMIPEVCRNWKGKTLPPFAAQFEGRYIDDGATVYAYRESAAYPNNVLIVHGDQDELVDLKYAKQAKEIYKSAELQIIPGGHHGFNGPIAVPIAEHTVEFMRSNID</sequence>
<dbReference type="InterPro" id="IPR022742">
    <property type="entry name" value="Hydrolase_4"/>
</dbReference>
<dbReference type="Gene3D" id="3.40.50.1820">
    <property type="entry name" value="alpha/beta hydrolase"/>
    <property type="match status" value="1"/>
</dbReference>